<organism evidence="1 2">
    <name type="scientific">Tumidithrix elongata BACA0141</name>
    <dbReference type="NCBI Taxonomy" id="2716417"/>
    <lineage>
        <taxon>Bacteria</taxon>
        <taxon>Bacillati</taxon>
        <taxon>Cyanobacteriota</taxon>
        <taxon>Cyanophyceae</taxon>
        <taxon>Pseudanabaenales</taxon>
        <taxon>Pseudanabaenaceae</taxon>
        <taxon>Tumidithrix</taxon>
        <taxon>Tumidithrix elongata</taxon>
    </lineage>
</organism>
<protein>
    <recommendedName>
        <fullName evidence="3">Ferritin-like domain-containing protein</fullName>
    </recommendedName>
</protein>
<dbReference type="InterPro" id="IPR009078">
    <property type="entry name" value="Ferritin-like_SF"/>
</dbReference>
<evidence type="ECO:0000313" key="1">
    <source>
        <dbReference type="EMBL" id="MEE3717938.1"/>
    </source>
</evidence>
<dbReference type="Proteomes" id="UP001333818">
    <property type="component" value="Unassembled WGS sequence"/>
</dbReference>
<accession>A0AAW9Q3Z7</accession>
<gene>
    <name evidence="1" type="ORF">V2H45_14455</name>
</gene>
<sequence length="320" mass="36814">MNALLKTPSKLDLAGYCYPRPRYLQTRARINYLVERYISLDILSERLLDLPTQFQAPHQRAWQPINWKAIGIDQIVGIDRELFLSVLAGAVEIESPIREYSKESWSYFQAMHPQMAQFMGGVRDAQGEVITVSVWEKEERQHAPVFSKIYQKLTGIKLQPKPNSVKEYCATDNPILEVYKHTLSRISTEWAAASIYLWLMAHSTGELQNAIAQPLQDEVNHLAKFWGFTSWAFNDSFTSRLRSTTGQLMGLLKHHRGERSQSDDIMRKNSLFHATELAFTFTRIMAQMYRWNGNLKAENLDWLFSELCDSSIHPNAIAAA</sequence>
<dbReference type="EMBL" id="JAZBJZ010000058">
    <property type="protein sequence ID" value="MEE3717938.1"/>
    <property type="molecule type" value="Genomic_DNA"/>
</dbReference>
<proteinExistence type="predicted"/>
<evidence type="ECO:0000313" key="2">
    <source>
        <dbReference type="Proteomes" id="UP001333818"/>
    </source>
</evidence>
<name>A0AAW9Q3Z7_9CYAN</name>
<dbReference type="SUPFAM" id="SSF47240">
    <property type="entry name" value="Ferritin-like"/>
    <property type="match status" value="1"/>
</dbReference>
<dbReference type="AlphaFoldDB" id="A0AAW9Q3Z7"/>
<keyword evidence="2" id="KW-1185">Reference proteome</keyword>
<evidence type="ECO:0008006" key="3">
    <source>
        <dbReference type="Google" id="ProtNLM"/>
    </source>
</evidence>
<dbReference type="RefSeq" id="WP_330484367.1">
    <property type="nucleotide sequence ID" value="NZ_JAZBJZ010000058.1"/>
</dbReference>
<comment type="caution">
    <text evidence="1">The sequence shown here is derived from an EMBL/GenBank/DDBJ whole genome shotgun (WGS) entry which is preliminary data.</text>
</comment>
<reference evidence="1" key="1">
    <citation type="submission" date="2024-01" db="EMBL/GenBank/DDBJ databases">
        <title>Bank of Algae and Cyanobacteria of the Azores (BACA) strain genomes.</title>
        <authorList>
            <person name="Luz R."/>
            <person name="Cordeiro R."/>
            <person name="Fonseca A."/>
            <person name="Goncalves V."/>
        </authorList>
    </citation>
    <scope>NUCLEOTIDE SEQUENCE</scope>
    <source>
        <strain evidence="1">BACA0141</strain>
    </source>
</reference>